<dbReference type="InterPro" id="IPR013320">
    <property type="entry name" value="ConA-like_dom_sf"/>
</dbReference>
<keyword evidence="3" id="KW-0862">Zinc</keyword>
<dbReference type="Proteomes" id="UP000830375">
    <property type="component" value="Unassembled WGS sequence"/>
</dbReference>
<dbReference type="Gene3D" id="3.30.160.60">
    <property type="entry name" value="Classic Zinc Finger"/>
    <property type="match status" value="1"/>
</dbReference>
<dbReference type="Pfam" id="PF13765">
    <property type="entry name" value="PRY"/>
    <property type="match status" value="1"/>
</dbReference>
<evidence type="ECO:0000313" key="9">
    <source>
        <dbReference type="EMBL" id="KAI2648399.1"/>
    </source>
</evidence>
<dbReference type="InterPro" id="IPR001841">
    <property type="entry name" value="Znf_RING"/>
</dbReference>
<dbReference type="InterPro" id="IPR027370">
    <property type="entry name" value="Znf-RING_euk"/>
</dbReference>
<dbReference type="SMART" id="SM00449">
    <property type="entry name" value="SPRY"/>
    <property type="match status" value="1"/>
</dbReference>
<keyword evidence="2 4" id="KW-0863">Zinc-finger</keyword>
<keyword evidence="5" id="KW-0175">Coiled coil</keyword>
<dbReference type="PROSITE" id="PS50188">
    <property type="entry name" value="B302_SPRY"/>
    <property type="match status" value="1"/>
</dbReference>
<sequence>MALKRPFRDIDFLCPVCRDVFNYPVVLLCGHSFCRACIDQCWSVNDSRRCPMCRKICANTPSLNLALENLCQAFQHRKRRLEELCEFHQEKRTLVCCDDEQLLCEICKQSEEHRNHTYRPVQEVAEEHKGILRTKLGLLKKKMELMHQADLECESVGLKINGDPPHLKNQIKAGFKHLHQLLDDEEKAMFNELKLEKEKKLESLKNKNEIIGEEIHTLTATIKNLEKELDSGDIRIIQNFKNTLLRAQCEAEDPDMTPGDLINVAKYMGNFKHNVCQKIRRSISYTPVVLDPNTANFHLTLSDDLITVWNRNKSQVIDEKSLNNIERFADCPCVLGYVGYSTGTHTWDVDVEENTSWMVGVAIESVQRKGTNGLPSGVWCIGYNREILSVTDPLESRVPLHGFAKPTVVRVNLDLSAGRLSFSDLRSETVYHTFTHNFTEKVYPFFYNECSYCISILPVVESEEK</sequence>
<dbReference type="InterPro" id="IPR050143">
    <property type="entry name" value="TRIM/RBCC"/>
</dbReference>
<dbReference type="EMBL" id="JACTAM010000025">
    <property type="protein sequence ID" value="KAI2648399.1"/>
    <property type="molecule type" value="Genomic_DNA"/>
</dbReference>
<dbReference type="PROSITE" id="PS50089">
    <property type="entry name" value="ZF_RING_2"/>
    <property type="match status" value="1"/>
</dbReference>
<feature type="domain" description="B30.2/SPRY" evidence="8">
    <location>
        <begin position="268"/>
        <end position="465"/>
    </location>
</feature>
<dbReference type="InterPro" id="IPR006574">
    <property type="entry name" value="PRY"/>
</dbReference>
<protein>
    <submittedName>
        <fullName evidence="9">E3 ubiquitin-protein ligase TRIM35</fullName>
    </submittedName>
</protein>
<feature type="domain" description="RING-type" evidence="6">
    <location>
        <begin position="14"/>
        <end position="54"/>
    </location>
</feature>
<dbReference type="SMART" id="SM00184">
    <property type="entry name" value="RING"/>
    <property type="match status" value="1"/>
</dbReference>
<evidence type="ECO:0000256" key="1">
    <source>
        <dbReference type="ARBA" id="ARBA00022723"/>
    </source>
</evidence>
<dbReference type="SUPFAM" id="SSF57850">
    <property type="entry name" value="RING/U-box"/>
    <property type="match status" value="1"/>
</dbReference>
<keyword evidence="1" id="KW-0479">Metal-binding</keyword>
<dbReference type="Pfam" id="PF13445">
    <property type="entry name" value="zf-RING_UBOX"/>
    <property type="match status" value="1"/>
</dbReference>
<gene>
    <name evidence="9" type="ORF">H4Q32_018493</name>
</gene>
<dbReference type="SMART" id="SM00589">
    <property type="entry name" value="PRY"/>
    <property type="match status" value="1"/>
</dbReference>
<name>A0ABQ8LCE7_LABRO</name>
<accession>A0ABQ8LCE7</accession>
<dbReference type="PROSITE" id="PS00518">
    <property type="entry name" value="ZF_RING_1"/>
    <property type="match status" value="1"/>
</dbReference>
<dbReference type="Gene3D" id="3.30.40.10">
    <property type="entry name" value="Zinc/RING finger domain, C3HC4 (zinc finger)"/>
    <property type="match status" value="1"/>
</dbReference>
<evidence type="ECO:0000259" key="6">
    <source>
        <dbReference type="PROSITE" id="PS50089"/>
    </source>
</evidence>
<dbReference type="Gene3D" id="2.60.120.920">
    <property type="match status" value="1"/>
</dbReference>
<dbReference type="Pfam" id="PF00622">
    <property type="entry name" value="SPRY"/>
    <property type="match status" value="1"/>
</dbReference>
<feature type="coiled-coil region" evidence="5">
    <location>
        <begin position="64"/>
        <end position="91"/>
    </location>
</feature>
<dbReference type="InterPro" id="IPR043136">
    <property type="entry name" value="B30.2/SPRY_sf"/>
</dbReference>
<dbReference type="InterPro" id="IPR003877">
    <property type="entry name" value="SPRY_dom"/>
</dbReference>
<dbReference type="SMART" id="SM00336">
    <property type="entry name" value="BBOX"/>
    <property type="match status" value="1"/>
</dbReference>
<evidence type="ECO:0000256" key="3">
    <source>
        <dbReference type="ARBA" id="ARBA00022833"/>
    </source>
</evidence>
<dbReference type="PANTHER" id="PTHR24103">
    <property type="entry name" value="E3 UBIQUITIN-PROTEIN LIGASE TRIM"/>
    <property type="match status" value="1"/>
</dbReference>
<dbReference type="Pfam" id="PF00643">
    <property type="entry name" value="zf-B_box"/>
    <property type="match status" value="1"/>
</dbReference>
<evidence type="ECO:0000313" key="10">
    <source>
        <dbReference type="Proteomes" id="UP000830375"/>
    </source>
</evidence>
<evidence type="ECO:0000256" key="4">
    <source>
        <dbReference type="PROSITE-ProRule" id="PRU00024"/>
    </source>
</evidence>
<dbReference type="PROSITE" id="PS50119">
    <property type="entry name" value="ZF_BBOX"/>
    <property type="match status" value="1"/>
</dbReference>
<evidence type="ECO:0000256" key="5">
    <source>
        <dbReference type="SAM" id="Coils"/>
    </source>
</evidence>
<comment type="caution">
    <text evidence="9">The sequence shown here is derived from an EMBL/GenBank/DDBJ whole genome shotgun (WGS) entry which is preliminary data.</text>
</comment>
<keyword evidence="10" id="KW-1185">Reference proteome</keyword>
<dbReference type="InterPro" id="IPR001870">
    <property type="entry name" value="B30.2/SPRY"/>
</dbReference>
<feature type="coiled-coil region" evidence="5">
    <location>
        <begin position="187"/>
        <end position="228"/>
    </location>
</feature>
<evidence type="ECO:0000259" key="7">
    <source>
        <dbReference type="PROSITE" id="PS50119"/>
    </source>
</evidence>
<reference evidence="9 10" key="1">
    <citation type="submission" date="2022-01" db="EMBL/GenBank/DDBJ databases">
        <title>A high-quality chromosome-level genome assembly of rohu carp, Labeo rohita.</title>
        <authorList>
            <person name="Arick M.A. II"/>
            <person name="Hsu C.-Y."/>
            <person name="Magbanua Z."/>
            <person name="Pechanova O."/>
            <person name="Grover C."/>
            <person name="Miller E."/>
            <person name="Thrash A."/>
            <person name="Ezzel L."/>
            <person name="Alam S."/>
            <person name="Benzie J."/>
            <person name="Hamilton M."/>
            <person name="Karsi A."/>
            <person name="Lawrence M.L."/>
            <person name="Peterson D.G."/>
        </authorList>
    </citation>
    <scope>NUCLEOTIDE SEQUENCE [LARGE SCALE GENOMIC DNA]</scope>
    <source>
        <strain evidence="10">BAU-BD-2019</strain>
        <tissue evidence="9">Blood</tissue>
    </source>
</reference>
<proteinExistence type="predicted"/>
<dbReference type="SUPFAM" id="SSF57845">
    <property type="entry name" value="B-box zinc-binding domain"/>
    <property type="match status" value="1"/>
</dbReference>
<dbReference type="InterPro" id="IPR013083">
    <property type="entry name" value="Znf_RING/FYVE/PHD"/>
</dbReference>
<dbReference type="InterPro" id="IPR003879">
    <property type="entry name" value="Butyrophylin_SPRY"/>
</dbReference>
<feature type="domain" description="B box-type" evidence="7">
    <location>
        <begin position="80"/>
        <end position="121"/>
    </location>
</feature>
<organism evidence="9 10">
    <name type="scientific">Labeo rohita</name>
    <name type="common">Indian major carp</name>
    <name type="synonym">Cyprinus rohita</name>
    <dbReference type="NCBI Taxonomy" id="84645"/>
    <lineage>
        <taxon>Eukaryota</taxon>
        <taxon>Metazoa</taxon>
        <taxon>Chordata</taxon>
        <taxon>Craniata</taxon>
        <taxon>Vertebrata</taxon>
        <taxon>Euteleostomi</taxon>
        <taxon>Actinopterygii</taxon>
        <taxon>Neopterygii</taxon>
        <taxon>Teleostei</taxon>
        <taxon>Ostariophysi</taxon>
        <taxon>Cypriniformes</taxon>
        <taxon>Cyprinidae</taxon>
        <taxon>Labeoninae</taxon>
        <taxon>Labeonini</taxon>
        <taxon>Labeo</taxon>
    </lineage>
</organism>
<dbReference type="SUPFAM" id="SSF49899">
    <property type="entry name" value="Concanavalin A-like lectins/glucanases"/>
    <property type="match status" value="1"/>
</dbReference>
<dbReference type="InterPro" id="IPR000315">
    <property type="entry name" value="Znf_B-box"/>
</dbReference>
<evidence type="ECO:0000259" key="8">
    <source>
        <dbReference type="PROSITE" id="PS50188"/>
    </source>
</evidence>
<dbReference type="InterPro" id="IPR017907">
    <property type="entry name" value="Znf_RING_CS"/>
</dbReference>
<evidence type="ECO:0000256" key="2">
    <source>
        <dbReference type="ARBA" id="ARBA00022771"/>
    </source>
</evidence>
<dbReference type="PRINTS" id="PR01407">
    <property type="entry name" value="BUTYPHLNCDUF"/>
</dbReference>